<sequence length="140" mass="15672">MAYDFQVVIDCSDPHTLAEWWADALGWDVQPSDEAFIRRMVDEGQAPESATKTHNGVLVWREGQAILHPESGQRILFQLVPEPKTVKNRVHLDVRVGSEKQEAEVARLVAKGAKVQHRGQQGPHTWVTITDPEGNELCIA</sequence>
<dbReference type="Pfam" id="PF18029">
    <property type="entry name" value="Glyoxalase_6"/>
    <property type="match status" value="1"/>
</dbReference>
<protein>
    <recommendedName>
        <fullName evidence="1">Glyoxalase-like domain-containing protein</fullName>
    </recommendedName>
</protein>
<dbReference type="Gene3D" id="3.10.180.10">
    <property type="entry name" value="2,3-Dihydroxybiphenyl 1,2-Dioxygenase, domain 1"/>
    <property type="match status" value="1"/>
</dbReference>
<keyword evidence="3" id="KW-1185">Reference proteome</keyword>
<dbReference type="PANTHER" id="PTHR35908">
    <property type="entry name" value="HYPOTHETICAL FUSION PROTEIN"/>
    <property type="match status" value="1"/>
</dbReference>
<dbReference type="EMBL" id="JAGINW010000001">
    <property type="protein sequence ID" value="MBP2322345.1"/>
    <property type="molecule type" value="Genomic_DNA"/>
</dbReference>
<proteinExistence type="predicted"/>
<organism evidence="2 3">
    <name type="scientific">Kibdelosporangium banguiense</name>
    <dbReference type="NCBI Taxonomy" id="1365924"/>
    <lineage>
        <taxon>Bacteria</taxon>
        <taxon>Bacillati</taxon>
        <taxon>Actinomycetota</taxon>
        <taxon>Actinomycetes</taxon>
        <taxon>Pseudonocardiales</taxon>
        <taxon>Pseudonocardiaceae</taxon>
        <taxon>Kibdelosporangium</taxon>
    </lineage>
</organism>
<dbReference type="Proteomes" id="UP001519332">
    <property type="component" value="Unassembled WGS sequence"/>
</dbReference>
<reference evidence="2 3" key="1">
    <citation type="submission" date="2021-03" db="EMBL/GenBank/DDBJ databases">
        <title>Sequencing the genomes of 1000 actinobacteria strains.</title>
        <authorList>
            <person name="Klenk H.-P."/>
        </authorList>
    </citation>
    <scope>NUCLEOTIDE SEQUENCE [LARGE SCALE GENOMIC DNA]</scope>
    <source>
        <strain evidence="2 3">DSM 46670</strain>
    </source>
</reference>
<accession>A0ABS4TD66</accession>
<name>A0ABS4TD66_9PSEU</name>
<evidence type="ECO:0000313" key="3">
    <source>
        <dbReference type="Proteomes" id="UP001519332"/>
    </source>
</evidence>
<feature type="domain" description="Glyoxalase-like" evidence="1">
    <location>
        <begin position="6"/>
        <end position="139"/>
    </location>
</feature>
<evidence type="ECO:0000259" key="1">
    <source>
        <dbReference type="Pfam" id="PF18029"/>
    </source>
</evidence>
<dbReference type="InterPro" id="IPR041581">
    <property type="entry name" value="Glyoxalase_6"/>
</dbReference>
<gene>
    <name evidence="2" type="ORF">JOF56_002730</name>
</gene>
<dbReference type="InterPro" id="IPR029068">
    <property type="entry name" value="Glyas_Bleomycin-R_OHBP_Dase"/>
</dbReference>
<dbReference type="SUPFAM" id="SSF54593">
    <property type="entry name" value="Glyoxalase/Bleomycin resistance protein/Dihydroxybiphenyl dioxygenase"/>
    <property type="match status" value="1"/>
</dbReference>
<comment type="caution">
    <text evidence="2">The sequence shown here is derived from an EMBL/GenBank/DDBJ whole genome shotgun (WGS) entry which is preliminary data.</text>
</comment>
<dbReference type="RefSeq" id="WP_209637741.1">
    <property type="nucleotide sequence ID" value="NZ_JAGINW010000001.1"/>
</dbReference>
<evidence type="ECO:0000313" key="2">
    <source>
        <dbReference type="EMBL" id="MBP2322345.1"/>
    </source>
</evidence>
<dbReference type="CDD" id="cd06587">
    <property type="entry name" value="VOC"/>
    <property type="match status" value="1"/>
</dbReference>
<dbReference type="PANTHER" id="PTHR35908:SF1">
    <property type="entry name" value="CONSERVED PROTEIN"/>
    <property type="match status" value="1"/>
</dbReference>